<accession>A0A0F6YHT3</accession>
<dbReference type="PANTHER" id="PTHR31793">
    <property type="entry name" value="4-HYDROXYBENZOYL-COA THIOESTERASE FAMILY MEMBER"/>
    <property type="match status" value="1"/>
</dbReference>
<sequence length="138" mass="15946">MTFKTSMRVRFGDEDHARIVYYPKFFHFFHVAFEDFFDRQGMPYRDCLDEGVGWPAVHAEADYRRPVRFGDDLDFEVSVTSLSKRSATFRYVGTVRSSDTAAVVGTIVVACIDMKTMRAQPIPDKYRALFEKHLVAES</sequence>
<dbReference type="OrthoDB" id="21822at2"/>
<dbReference type="Pfam" id="PF13279">
    <property type="entry name" value="4HBT_2"/>
    <property type="match status" value="1"/>
</dbReference>
<dbReference type="PIRSF" id="PIRSF003230">
    <property type="entry name" value="YbgC"/>
    <property type="match status" value="1"/>
</dbReference>
<evidence type="ECO:0000256" key="2">
    <source>
        <dbReference type="ARBA" id="ARBA00022801"/>
    </source>
</evidence>
<dbReference type="InterPro" id="IPR029069">
    <property type="entry name" value="HotDog_dom_sf"/>
</dbReference>
<protein>
    <submittedName>
        <fullName evidence="3">4-hydroxybenzoyl-CoA thioesterase family active site protein</fullName>
    </submittedName>
</protein>
<keyword evidence="2" id="KW-0378">Hydrolase</keyword>
<dbReference type="KEGG" id="samy:DB32_003306"/>
<dbReference type="PANTHER" id="PTHR31793:SF27">
    <property type="entry name" value="NOVEL THIOESTERASE SUPERFAMILY DOMAIN AND SAPOSIN A-TYPE DOMAIN CONTAINING PROTEIN (0610012H03RIK)"/>
    <property type="match status" value="1"/>
</dbReference>
<evidence type="ECO:0000256" key="1">
    <source>
        <dbReference type="ARBA" id="ARBA00005953"/>
    </source>
</evidence>
<dbReference type="Proteomes" id="UP000034883">
    <property type="component" value="Chromosome"/>
</dbReference>
<dbReference type="STRING" id="927083.DB32_003306"/>
<dbReference type="EMBL" id="CP011125">
    <property type="protein sequence ID" value="AKF06157.1"/>
    <property type="molecule type" value="Genomic_DNA"/>
</dbReference>
<dbReference type="Gene3D" id="3.10.129.10">
    <property type="entry name" value="Hotdog Thioesterase"/>
    <property type="match status" value="1"/>
</dbReference>
<comment type="similarity">
    <text evidence="1">Belongs to the 4-hydroxybenzoyl-CoA thioesterase family.</text>
</comment>
<dbReference type="AlphaFoldDB" id="A0A0F6YHT3"/>
<dbReference type="InterPro" id="IPR006684">
    <property type="entry name" value="YbgC/YbaW"/>
</dbReference>
<organism evidence="3 4">
    <name type="scientific">Sandaracinus amylolyticus</name>
    <dbReference type="NCBI Taxonomy" id="927083"/>
    <lineage>
        <taxon>Bacteria</taxon>
        <taxon>Pseudomonadati</taxon>
        <taxon>Myxococcota</taxon>
        <taxon>Polyangia</taxon>
        <taxon>Polyangiales</taxon>
        <taxon>Sandaracinaceae</taxon>
        <taxon>Sandaracinus</taxon>
    </lineage>
</organism>
<gene>
    <name evidence="3" type="ORF">DB32_003306</name>
</gene>
<dbReference type="CDD" id="cd00586">
    <property type="entry name" value="4HBT"/>
    <property type="match status" value="1"/>
</dbReference>
<keyword evidence="4" id="KW-1185">Reference proteome</keyword>
<dbReference type="GO" id="GO:0047617">
    <property type="term" value="F:fatty acyl-CoA hydrolase activity"/>
    <property type="evidence" value="ECO:0007669"/>
    <property type="project" value="TreeGrafter"/>
</dbReference>
<reference evidence="3 4" key="1">
    <citation type="submission" date="2015-03" db="EMBL/GenBank/DDBJ databases">
        <title>Genome assembly of Sandaracinus amylolyticus DSM 53668.</title>
        <authorList>
            <person name="Sharma G."/>
            <person name="Subramanian S."/>
        </authorList>
    </citation>
    <scope>NUCLEOTIDE SEQUENCE [LARGE SCALE GENOMIC DNA]</scope>
    <source>
        <strain evidence="3 4">DSM 53668</strain>
    </source>
</reference>
<proteinExistence type="inferred from homology"/>
<dbReference type="InterPro" id="IPR050563">
    <property type="entry name" value="4-hydroxybenzoyl-CoA_TE"/>
</dbReference>
<evidence type="ECO:0000313" key="3">
    <source>
        <dbReference type="EMBL" id="AKF06157.1"/>
    </source>
</evidence>
<dbReference type="RefSeq" id="WP_083457415.1">
    <property type="nucleotide sequence ID" value="NZ_CP011125.1"/>
</dbReference>
<dbReference type="SUPFAM" id="SSF54637">
    <property type="entry name" value="Thioesterase/thiol ester dehydrase-isomerase"/>
    <property type="match status" value="1"/>
</dbReference>
<name>A0A0F6YHT3_9BACT</name>
<evidence type="ECO:0000313" key="4">
    <source>
        <dbReference type="Proteomes" id="UP000034883"/>
    </source>
</evidence>